<protein>
    <submittedName>
        <fullName evidence="2">Uncharacterized protein</fullName>
    </submittedName>
</protein>
<keyword evidence="1" id="KW-1133">Transmembrane helix</keyword>
<reference evidence="2 3" key="1">
    <citation type="journal article" date="2012" name="J. Bacteriol.">
        <title>Complete Genome Sequence of Paenibacillus mucilaginosus 3016, a Bacterium Functional as Microbial Fertilizer.</title>
        <authorList>
            <person name="Ma M."/>
            <person name="Wang Z."/>
            <person name="Li L."/>
            <person name="Jiang X."/>
            <person name="Guan D."/>
            <person name="Cao F."/>
            <person name="Chen H."/>
            <person name="Wang X."/>
            <person name="Shen D."/>
            <person name="Du B."/>
            <person name="Li J."/>
        </authorList>
    </citation>
    <scope>NUCLEOTIDE SEQUENCE [LARGE SCALE GENOMIC DNA]</scope>
    <source>
        <strain evidence="2 3">3016</strain>
    </source>
</reference>
<keyword evidence="1" id="KW-0812">Transmembrane</keyword>
<dbReference type="AlphaFoldDB" id="H6NIL5"/>
<evidence type="ECO:0000313" key="2">
    <source>
        <dbReference type="EMBL" id="AFC33082.1"/>
    </source>
</evidence>
<proteinExistence type="predicted"/>
<dbReference type="STRING" id="1116391.PM3016_6452"/>
<keyword evidence="1" id="KW-0472">Membrane</keyword>
<organism evidence="2 3">
    <name type="scientific">Paenibacillus mucilaginosus 3016</name>
    <dbReference type="NCBI Taxonomy" id="1116391"/>
    <lineage>
        <taxon>Bacteria</taxon>
        <taxon>Bacillati</taxon>
        <taxon>Bacillota</taxon>
        <taxon>Bacilli</taxon>
        <taxon>Bacillales</taxon>
        <taxon>Paenibacillaceae</taxon>
        <taxon>Paenibacillus</taxon>
    </lineage>
</organism>
<gene>
    <name evidence="2" type="ORF">PM3016_6452</name>
</gene>
<dbReference type="KEGG" id="pmq:PM3016_6452"/>
<feature type="transmembrane region" description="Helical" evidence="1">
    <location>
        <begin position="128"/>
        <end position="152"/>
    </location>
</feature>
<evidence type="ECO:0000256" key="1">
    <source>
        <dbReference type="SAM" id="Phobius"/>
    </source>
</evidence>
<name>H6NIL5_9BACL</name>
<keyword evidence="3" id="KW-1185">Reference proteome</keyword>
<dbReference type="HOGENOM" id="CLU_1101981_0_0_9"/>
<sequence length="252" mass="27723">MLGRLRFKVLRTRVPAADRSASWARSILPASGVQPAAVLVHLPIRVGRMVNGCGPHRRDPPENTAAAEQAGLLTCVSSLHSAAFPSNAQQWLVVSVKLLAYSGGTVPEFHRLPFSSESSACRQGCRHLFVTIYEIVGLVISLVNPALLFMIARPFRNCLPRSPATRLTLNASRLPTPFCLPAPPRSFLPNSGHTAGAASPHHPTPDHSTLRPLIVILFNKSRMGYAQDDRSAVWTHRFFHLPNHYMKRRPPS</sequence>
<accession>H6NIL5</accession>
<dbReference type="Proteomes" id="UP000007523">
    <property type="component" value="Chromosome"/>
</dbReference>
<evidence type="ECO:0000313" key="3">
    <source>
        <dbReference type="Proteomes" id="UP000007523"/>
    </source>
</evidence>
<dbReference type="EMBL" id="CP003235">
    <property type="protein sequence ID" value="AFC33082.1"/>
    <property type="molecule type" value="Genomic_DNA"/>
</dbReference>